<feature type="domain" description="AB hydrolase-1" evidence="3">
    <location>
        <begin position="50"/>
        <end position="286"/>
    </location>
</feature>
<dbReference type="InterPro" id="IPR000073">
    <property type="entry name" value="AB_hydrolase_1"/>
</dbReference>
<evidence type="ECO:0000256" key="1">
    <source>
        <dbReference type="ARBA" id="ARBA00022801"/>
    </source>
</evidence>
<dbReference type="Gene3D" id="3.40.50.1820">
    <property type="entry name" value="alpha/beta hydrolase"/>
    <property type="match status" value="1"/>
</dbReference>
<keyword evidence="5" id="KW-1185">Reference proteome</keyword>
<dbReference type="PANTHER" id="PTHR43798:SF31">
    <property type="entry name" value="AB HYDROLASE SUPERFAMILY PROTEIN YCLE"/>
    <property type="match status" value="1"/>
</dbReference>
<dbReference type="InterPro" id="IPR029058">
    <property type="entry name" value="AB_hydrolase_fold"/>
</dbReference>
<protein>
    <submittedName>
        <fullName evidence="4">Alpha/beta hydrolase</fullName>
    </submittedName>
</protein>
<accession>A0ABU8R3P4</accession>
<name>A0ABU8R3P4_9PSED</name>
<evidence type="ECO:0000313" key="4">
    <source>
        <dbReference type="EMBL" id="MEJ5904466.1"/>
    </source>
</evidence>
<feature type="chain" id="PRO_5046827607" evidence="2">
    <location>
        <begin position="24"/>
        <end position="301"/>
    </location>
</feature>
<dbReference type="Proteomes" id="UP001377692">
    <property type="component" value="Unassembled WGS sequence"/>
</dbReference>
<dbReference type="InterPro" id="IPR050266">
    <property type="entry name" value="AB_hydrolase_sf"/>
</dbReference>
<sequence length="301" mass="32463">MRTRTLLAAFGAAFTLLSAPASATQPAPVTPAQVNKDRISVTVEGSGPDVILIPGLASSREVWRDLATRLQRSHRLHLVQVAGFAGAPAVSDSRGEVVAPTAEAIADYIRTQHLKAPVIIGHSLGGEVALMLGARHPDQVARLMVVDALPFYTLLMNPFATRETAEPQAAAFRDSLLASTPEQAEALQRVSVARLVKSEAARPALLAAATSSDRQTTAQATYELMTTDLRPELDRIQVPVEVVYAYDPVYGIPAANVEATFRNAYANTPHINFTRIDDSFHFVMLDQPEAFANVVTDFLQP</sequence>
<dbReference type="Pfam" id="PF00561">
    <property type="entry name" value="Abhydrolase_1"/>
    <property type="match status" value="1"/>
</dbReference>
<proteinExistence type="predicted"/>
<evidence type="ECO:0000259" key="3">
    <source>
        <dbReference type="Pfam" id="PF00561"/>
    </source>
</evidence>
<evidence type="ECO:0000256" key="2">
    <source>
        <dbReference type="SAM" id="SignalP"/>
    </source>
</evidence>
<reference evidence="4 5" key="1">
    <citation type="submission" date="2024-02" db="EMBL/GenBank/DDBJ databases">
        <title>Identification of pathogenicity and growth-promoting functions of Pseudomonas putida variants.</title>
        <authorList>
            <person name="Sun J."/>
        </authorList>
    </citation>
    <scope>NUCLEOTIDE SEQUENCE [LARGE SCALE GENOMIC DNA]</scope>
    <source>
        <strain evidence="4 5">A04</strain>
    </source>
</reference>
<gene>
    <name evidence="4" type="ORF">V7V80_07220</name>
</gene>
<dbReference type="PANTHER" id="PTHR43798">
    <property type="entry name" value="MONOACYLGLYCEROL LIPASE"/>
    <property type="match status" value="1"/>
</dbReference>
<keyword evidence="2" id="KW-0732">Signal</keyword>
<organism evidence="4 5">
    <name type="scientific">Pseudomonas kermanshahensis</name>
    <dbReference type="NCBI Taxonomy" id="2745482"/>
    <lineage>
        <taxon>Bacteria</taxon>
        <taxon>Pseudomonadati</taxon>
        <taxon>Pseudomonadota</taxon>
        <taxon>Gammaproteobacteria</taxon>
        <taxon>Pseudomonadales</taxon>
        <taxon>Pseudomonadaceae</taxon>
        <taxon>Pseudomonas</taxon>
    </lineage>
</organism>
<dbReference type="GO" id="GO:0016787">
    <property type="term" value="F:hydrolase activity"/>
    <property type="evidence" value="ECO:0007669"/>
    <property type="project" value="UniProtKB-KW"/>
</dbReference>
<dbReference type="SUPFAM" id="SSF53474">
    <property type="entry name" value="alpha/beta-Hydrolases"/>
    <property type="match status" value="1"/>
</dbReference>
<evidence type="ECO:0000313" key="5">
    <source>
        <dbReference type="Proteomes" id="UP001377692"/>
    </source>
</evidence>
<dbReference type="RefSeq" id="WP_186680618.1">
    <property type="nucleotide sequence ID" value="NZ_JABWRY020000001.1"/>
</dbReference>
<keyword evidence="1 4" id="KW-0378">Hydrolase</keyword>
<dbReference type="EMBL" id="JBBHLD010000004">
    <property type="protein sequence ID" value="MEJ5904466.1"/>
    <property type="molecule type" value="Genomic_DNA"/>
</dbReference>
<feature type="signal peptide" evidence="2">
    <location>
        <begin position="1"/>
        <end position="23"/>
    </location>
</feature>
<comment type="caution">
    <text evidence="4">The sequence shown here is derived from an EMBL/GenBank/DDBJ whole genome shotgun (WGS) entry which is preliminary data.</text>
</comment>